<evidence type="ECO:0000313" key="2">
    <source>
        <dbReference type="Proteomes" id="UP001483337"/>
    </source>
</evidence>
<sequence length="118" mass="13395">MWNLKDSITQVKNAFYQALQYIPDFNNLKATEKGKIVDASFKSLVKDLMDDFGMIPGEDYEDNLRDNEPGADFVILSPRANNLIKDLLDGKITVIKEHTRVSKTGNAYTVNAHYRKIA</sequence>
<organism evidence="1 2">
    <name type="scientific">Okeanomitos corallinicola TIOX110</name>
    <dbReference type="NCBI Taxonomy" id="3133117"/>
    <lineage>
        <taxon>Bacteria</taxon>
        <taxon>Bacillati</taxon>
        <taxon>Cyanobacteriota</taxon>
        <taxon>Cyanophyceae</taxon>
        <taxon>Nostocales</taxon>
        <taxon>Aphanizomenonaceae</taxon>
        <taxon>Okeanomitos</taxon>
    </lineage>
</organism>
<protein>
    <submittedName>
        <fullName evidence="1">Uncharacterized protein</fullName>
    </submittedName>
</protein>
<dbReference type="Proteomes" id="UP001483337">
    <property type="component" value="Chromosome"/>
</dbReference>
<accession>A0ABZ2UYM8</accession>
<keyword evidence="2" id="KW-1185">Reference proteome</keyword>
<dbReference type="EMBL" id="CP150886">
    <property type="protein sequence ID" value="WZB89318.1"/>
    <property type="molecule type" value="Genomic_DNA"/>
</dbReference>
<proteinExistence type="predicted"/>
<name>A0ABZ2UYM8_9CYAN</name>
<evidence type="ECO:0000313" key="1">
    <source>
        <dbReference type="EMBL" id="WZB89318.1"/>
    </source>
</evidence>
<gene>
    <name evidence="1" type="ORF">WJM97_06450</name>
</gene>
<reference evidence="1 2" key="1">
    <citation type="submission" date="2024-04" db="EMBL/GenBank/DDBJ databases">
        <title>Okeanomitos corallinicola gen. &amp; sp. nov. (Nostocales, Cyanobacteria), a new toxic marine heterocyst-forming cyanobacterium from a coral reef.</title>
        <authorList>
            <person name="Li H."/>
            <person name="Li R."/>
            <person name="Kang J."/>
            <person name="Hii K.S."/>
            <person name="Mohamed H.F."/>
            <person name="Xu X."/>
            <person name="Luo Z."/>
        </authorList>
    </citation>
    <scope>NUCLEOTIDE SEQUENCE [LARGE SCALE GENOMIC DNA]</scope>
    <source>
        <strain evidence="1 2">TIOX110</strain>
    </source>
</reference>
<dbReference type="RefSeq" id="WP_353932220.1">
    <property type="nucleotide sequence ID" value="NZ_CP150886.1"/>
</dbReference>